<sequence>MAFPSFFVERLFVNSSVTIKRLSASIAFVSAAGIALTGCSETESSSSAAFTGASGELVAEGASSQQNAMDYFNVRYQEAFSGSSLAYNASGSGSGRKNFIAGQVAFGGSDSPLAQEQIQPATDRCNGNDAWHLPMVVGPVAVAYNLSGVDHLNLPTAVIAKIFAGKITQWNDPAIAEANKGVSLPDTKISVIYRSDESGTSDNFQKFLTTAAPQEWTTSGSAFPASVGSGANGSNGVASETKTIDGAITYVESGFARQQGLNVAAIDFGAGPVELNSASVGKALDALSFKTEGHDMVVDTKALFAQKAEGTYPLVLTTYEIVCSAGYDEATRTNVKNFLSQVLKSQDSKLEELGYIPVQGKHLERLTAAVDAL</sequence>
<dbReference type="AlphaFoldDB" id="A0A854NNC4"/>
<dbReference type="RefSeq" id="WP_044026274.1">
    <property type="nucleotide sequence ID" value="NZ_JADQUE010000021.1"/>
</dbReference>
<dbReference type="InterPro" id="IPR024370">
    <property type="entry name" value="PBP_domain"/>
</dbReference>
<dbReference type="PANTHER" id="PTHR42996:SF1">
    <property type="entry name" value="PHOSPHATE-BINDING PROTEIN PSTS"/>
    <property type="match status" value="1"/>
</dbReference>
<accession>A0A854NNC4</accession>
<evidence type="ECO:0000256" key="4">
    <source>
        <dbReference type="PIRNR" id="PIRNR002756"/>
    </source>
</evidence>
<name>A0A854NNC4_CORDP</name>
<dbReference type="PANTHER" id="PTHR42996">
    <property type="entry name" value="PHOSPHATE-BINDING PROTEIN PSTS"/>
    <property type="match status" value="1"/>
</dbReference>
<dbReference type="Gene3D" id="3.40.190.10">
    <property type="entry name" value="Periplasmic binding protein-like II"/>
    <property type="match status" value="2"/>
</dbReference>
<dbReference type="CDD" id="cd13565">
    <property type="entry name" value="PBP2_PstS"/>
    <property type="match status" value="1"/>
</dbReference>
<keyword evidence="3 4" id="KW-0592">Phosphate transport</keyword>
<dbReference type="InterPro" id="IPR005673">
    <property type="entry name" value="ABC_phos-bd_PstS"/>
</dbReference>
<dbReference type="GO" id="GO:0043190">
    <property type="term" value="C:ATP-binding cassette (ABC) transporter complex"/>
    <property type="evidence" value="ECO:0007669"/>
    <property type="project" value="InterPro"/>
</dbReference>
<evidence type="ECO:0000313" key="7">
    <source>
        <dbReference type="Proteomes" id="UP000197692"/>
    </source>
</evidence>
<dbReference type="Proteomes" id="UP000197692">
    <property type="component" value="Unassembled WGS sequence"/>
</dbReference>
<protein>
    <recommendedName>
        <fullName evidence="4">Phosphate-binding protein</fullName>
    </recommendedName>
</protein>
<comment type="similarity">
    <text evidence="1 4">Belongs to the PstS family.</text>
</comment>
<dbReference type="NCBIfam" id="TIGR00975">
    <property type="entry name" value="3a0107s03"/>
    <property type="match status" value="1"/>
</dbReference>
<dbReference type="EMBL" id="LSZF01000006">
    <property type="protein sequence ID" value="OWM35803.1"/>
    <property type="molecule type" value="Genomic_DNA"/>
</dbReference>
<dbReference type="SUPFAM" id="SSF53850">
    <property type="entry name" value="Periplasmic binding protein-like II"/>
    <property type="match status" value="1"/>
</dbReference>
<comment type="caution">
    <text evidence="6">The sequence shown here is derived from an EMBL/GenBank/DDBJ whole genome shotgun (WGS) entry which is preliminary data.</text>
</comment>
<keyword evidence="2 4" id="KW-0813">Transport</keyword>
<evidence type="ECO:0000259" key="5">
    <source>
        <dbReference type="Pfam" id="PF12849"/>
    </source>
</evidence>
<gene>
    <name evidence="6" type="ORF">AY602_10575</name>
</gene>
<dbReference type="Pfam" id="PF12849">
    <property type="entry name" value="PBP_like_2"/>
    <property type="match status" value="1"/>
</dbReference>
<proteinExistence type="inferred from homology"/>
<evidence type="ECO:0000256" key="1">
    <source>
        <dbReference type="ARBA" id="ARBA00008725"/>
    </source>
</evidence>
<evidence type="ECO:0000313" key="6">
    <source>
        <dbReference type="EMBL" id="OWM35803.1"/>
    </source>
</evidence>
<dbReference type="GO" id="GO:0035435">
    <property type="term" value="P:phosphate ion transmembrane transport"/>
    <property type="evidence" value="ECO:0007669"/>
    <property type="project" value="InterPro"/>
</dbReference>
<feature type="domain" description="PBP" evidence="5">
    <location>
        <begin position="51"/>
        <end position="339"/>
    </location>
</feature>
<organism evidence="6 7">
    <name type="scientific">Corynebacterium diphtheriae bv. mitis</name>
    <dbReference type="NCBI Taxonomy" id="1806053"/>
    <lineage>
        <taxon>Bacteria</taxon>
        <taxon>Bacillati</taxon>
        <taxon>Actinomycetota</taxon>
        <taxon>Actinomycetes</taxon>
        <taxon>Mycobacteriales</taxon>
        <taxon>Corynebacteriaceae</taxon>
        <taxon>Corynebacterium</taxon>
    </lineage>
</organism>
<evidence type="ECO:0000256" key="3">
    <source>
        <dbReference type="ARBA" id="ARBA00022592"/>
    </source>
</evidence>
<evidence type="ECO:0000256" key="2">
    <source>
        <dbReference type="ARBA" id="ARBA00022448"/>
    </source>
</evidence>
<dbReference type="InterPro" id="IPR050962">
    <property type="entry name" value="Phosphate-bind_PstS"/>
</dbReference>
<dbReference type="PIRSF" id="PIRSF002756">
    <property type="entry name" value="PstS"/>
    <property type="match status" value="1"/>
</dbReference>
<dbReference type="GO" id="GO:0042301">
    <property type="term" value="F:phosphate ion binding"/>
    <property type="evidence" value="ECO:0007669"/>
    <property type="project" value="InterPro"/>
</dbReference>
<reference evidence="7" key="1">
    <citation type="submission" date="2016-02" db="EMBL/GenBank/DDBJ databases">
        <title>Genomic analyses of a collection of pathogenic Corynebacterium diphtheriae.</title>
        <authorList>
            <person name="Sangal V."/>
            <person name="Titov L."/>
        </authorList>
    </citation>
    <scope>NUCLEOTIDE SEQUENCE [LARGE SCALE GENOMIC DNA]</scope>
    <source>
        <strain evidence="7">1438</strain>
    </source>
</reference>